<dbReference type="KEGG" id="aez:C3E78_03480"/>
<sequence>MVTIPAQFNGPDHSGNGGYVAGLIAHEVGTGPVTSTLRIPPPLDVPLSWESDGEHVRLLTAGGAVVGEAEPGELVRKVPELPSAADATTGLAAYQGFENHPFDRCFTCGTARGEGDGLRLFTGPFAEGRTAAPWTPHASFADEDGLLDVPTTWAALDCPGGWAADFTRQAMVLGRMTAEVLRRPRTGESLIATGELSERSGRKFLTSTALYAVDGELLGRAEQVWIEIDVATFR</sequence>
<keyword evidence="2" id="KW-1185">Reference proteome</keyword>
<reference evidence="2" key="1">
    <citation type="submission" date="2018-01" db="EMBL/GenBank/DDBJ databases">
        <authorList>
            <person name="Li J."/>
        </authorList>
    </citation>
    <scope>NUCLEOTIDE SEQUENCE [LARGE SCALE GENOMIC DNA]</scope>
    <source>
        <strain evidence="2">592</strain>
    </source>
</reference>
<dbReference type="AlphaFoldDB" id="A0A2S0WJ36"/>
<gene>
    <name evidence="1" type="ORF">C3E78_03480</name>
</gene>
<dbReference type="EMBL" id="CP026952">
    <property type="protein sequence ID" value="AWB91356.1"/>
    <property type="molecule type" value="Genomic_DNA"/>
</dbReference>
<dbReference type="Gene3D" id="3.10.129.10">
    <property type="entry name" value="Hotdog Thioesterase"/>
    <property type="match status" value="1"/>
</dbReference>
<name>A0A2S0WJ36_9ACTN</name>
<accession>A0A2S0WJ36</accession>
<dbReference type="RefSeq" id="WP_108577002.1">
    <property type="nucleotide sequence ID" value="NZ_CP026952.1"/>
</dbReference>
<protein>
    <submittedName>
        <fullName evidence="1">Uncharacterized protein</fullName>
    </submittedName>
</protein>
<proteinExistence type="predicted"/>
<evidence type="ECO:0000313" key="1">
    <source>
        <dbReference type="EMBL" id="AWB91356.1"/>
    </source>
</evidence>
<dbReference type="Proteomes" id="UP000244384">
    <property type="component" value="Chromosome"/>
</dbReference>
<dbReference type="SUPFAM" id="SSF54637">
    <property type="entry name" value="Thioesterase/thiol ester dehydrase-isomerase"/>
    <property type="match status" value="1"/>
</dbReference>
<dbReference type="InterPro" id="IPR029069">
    <property type="entry name" value="HotDog_dom_sf"/>
</dbReference>
<organism evidence="1 2">
    <name type="scientific">Aeromicrobium chenweiae</name>
    <dbReference type="NCBI Taxonomy" id="2079793"/>
    <lineage>
        <taxon>Bacteria</taxon>
        <taxon>Bacillati</taxon>
        <taxon>Actinomycetota</taxon>
        <taxon>Actinomycetes</taxon>
        <taxon>Propionibacteriales</taxon>
        <taxon>Nocardioidaceae</taxon>
        <taxon>Aeromicrobium</taxon>
    </lineage>
</organism>
<dbReference type="OrthoDB" id="5495835at2"/>
<accession>A0A5F2EP00</accession>
<evidence type="ECO:0000313" key="2">
    <source>
        <dbReference type="Proteomes" id="UP000244384"/>
    </source>
</evidence>